<dbReference type="EMBL" id="LR824015">
    <property type="protein sequence ID" value="CAD0200299.1"/>
    <property type="molecule type" value="Genomic_DNA"/>
</dbReference>
<sequence length="124" mass="13047">MRSPVASVSASHRCCNEGQCSCDSGRNALAIESLVVDRRREAAAAVGPSHRAAARCLPSVSLVAAVHAHRTQFSRSQREGMHGPVAPRAAAAVVNETHSLPVAALVPTACTTTVLYFAYVMFSM</sequence>
<accession>A0A9N8KX21</accession>
<gene>
    <name evidence="2" type="ORF">CINC_LOCUS1986</name>
</gene>
<keyword evidence="1" id="KW-0812">Transmembrane</keyword>
<dbReference type="OrthoDB" id="7414970at2759"/>
<keyword evidence="3" id="KW-1185">Reference proteome</keyword>
<reference evidence="2" key="1">
    <citation type="submission" date="2021-12" db="EMBL/GenBank/DDBJ databases">
        <authorList>
            <person name="King R."/>
        </authorList>
    </citation>
    <scope>NUCLEOTIDE SEQUENCE</scope>
</reference>
<name>A0A9N8KX21_CHRIL</name>
<evidence type="ECO:0000256" key="1">
    <source>
        <dbReference type="SAM" id="Phobius"/>
    </source>
</evidence>
<organism evidence="2 3">
    <name type="scientific">Chrysodeixis includens</name>
    <name type="common">Soybean looper</name>
    <name type="synonym">Pseudoplusia includens</name>
    <dbReference type="NCBI Taxonomy" id="689277"/>
    <lineage>
        <taxon>Eukaryota</taxon>
        <taxon>Metazoa</taxon>
        <taxon>Ecdysozoa</taxon>
        <taxon>Arthropoda</taxon>
        <taxon>Hexapoda</taxon>
        <taxon>Insecta</taxon>
        <taxon>Pterygota</taxon>
        <taxon>Neoptera</taxon>
        <taxon>Endopterygota</taxon>
        <taxon>Lepidoptera</taxon>
        <taxon>Glossata</taxon>
        <taxon>Ditrysia</taxon>
        <taxon>Noctuoidea</taxon>
        <taxon>Noctuidae</taxon>
        <taxon>Plusiinae</taxon>
        <taxon>Chrysodeixis</taxon>
    </lineage>
</organism>
<evidence type="ECO:0000313" key="3">
    <source>
        <dbReference type="Proteomes" id="UP001154114"/>
    </source>
</evidence>
<protein>
    <submittedName>
        <fullName evidence="2">Uncharacterized protein</fullName>
    </submittedName>
</protein>
<dbReference type="Proteomes" id="UP001154114">
    <property type="component" value="Chromosome 12"/>
</dbReference>
<feature type="transmembrane region" description="Helical" evidence="1">
    <location>
        <begin position="102"/>
        <end position="122"/>
    </location>
</feature>
<evidence type="ECO:0000313" key="2">
    <source>
        <dbReference type="EMBL" id="CAD0200299.1"/>
    </source>
</evidence>
<keyword evidence="1" id="KW-1133">Transmembrane helix</keyword>
<proteinExistence type="predicted"/>
<dbReference type="AlphaFoldDB" id="A0A9N8KX21"/>
<keyword evidence="1" id="KW-0472">Membrane</keyword>